<dbReference type="Gene3D" id="3.40.720.10">
    <property type="entry name" value="Alkaline Phosphatase, subunit A"/>
    <property type="match status" value="1"/>
</dbReference>
<dbReference type="PANTHER" id="PTHR10151">
    <property type="entry name" value="ECTONUCLEOTIDE PYROPHOSPHATASE/PHOSPHODIESTERASE"/>
    <property type="match status" value="1"/>
</dbReference>
<gene>
    <name evidence="2" type="ORF">HWI92_21025</name>
</gene>
<sequence length="422" mass="47525">MLLKKLMLSKALLLVACTTLFAQNKPKKAVFIIVDGISADTKESVKTPNLDLIAKTGGYSRAYVGGGKGTYSETPTISAVGYNSLLTGTWANKHNVWDNKIDKPNYHYWTIFRLFSEQYPARKTAVFSSWLDNRTKLVGEGLTETGKLRLTYSFDGLELDTVNRPHDKDAAYMHQIDEKVVDEAAAYLENTGPDLTWVYLEYTDDMGHKYGDSEQFHKAVGMMDAQIGRLWKSIQLREKQFNEDWQIFITTDHGRDAQTGKGHGGQSDRERSTWIVTNAKGLNTRFKAGVPQTTPQITLPAIVDIMPTMARHLDLNIPKEQLFELDGVPLTGKISIAEPVLKKENNQISISWTARDTEGGVKIWAATTNHFREGGRDLYYLMGEAKVTDQKAVIDVSKFKSGLYKIVLEGKYNTVNRWIVEK</sequence>
<keyword evidence="3" id="KW-1185">Reference proteome</keyword>
<proteinExistence type="predicted"/>
<name>A0ABX7ICF7_9BACT</name>
<evidence type="ECO:0000313" key="2">
    <source>
        <dbReference type="EMBL" id="QRR03217.1"/>
    </source>
</evidence>
<dbReference type="RefSeq" id="WP_204658942.1">
    <property type="nucleotide sequence ID" value="NZ_CP056775.1"/>
</dbReference>
<dbReference type="InterPro" id="IPR002591">
    <property type="entry name" value="Phosphodiest/P_Trfase"/>
</dbReference>
<dbReference type="InterPro" id="IPR017850">
    <property type="entry name" value="Alkaline_phosphatase_core_sf"/>
</dbReference>
<accession>A0ABX7ICF7</accession>
<reference evidence="2 3" key="1">
    <citation type="submission" date="2020-06" db="EMBL/GenBank/DDBJ databases">
        <title>Dyadobacter sandarakinus sp. nov., isolated from the soil of the Arctic Yellow River Station.</title>
        <authorList>
            <person name="Zhang Y."/>
            <person name="Peng F."/>
        </authorList>
    </citation>
    <scope>NUCLEOTIDE SEQUENCE [LARGE SCALE GENOMIC DNA]</scope>
    <source>
        <strain evidence="2 3">Q3-56</strain>
    </source>
</reference>
<dbReference type="Proteomes" id="UP000612680">
    <property type="component" value="Chromosome"/>
</dbReference>
<feature type="chain" id="PRO_5046798262" evidence="1">
    <location>
        <begin position="23"/>
        <end position="422"/>
    </location>
</feature>
<evidence type="ECO:0000313" key="3">
    <source>
        <dbReference type="Proteomes" id="UP000612680"/>
    </source>
</evidence>
<evidence type="ECO:0000256" key="1">
    <source>
        <dbReference type="SAM" id="SignalP"/>
    </source>
</evidence>
<dbReference type="PANTHER" id="PTHR10151:SF120">
    <property type="entry name" value="BIS(5'-ADENOSYL)-TRIPHOSPHATASE"/>
    <property type="match status" value="1"/>
</dbReference>
<dbReference type="SUPFAM" id="SSF53649">
    <property type="entry name" value="Alkaline phosphatase-like"/>
    <property type="match status" value="1"/>
</dbReference>
<organism evidence="2 3">
    <name type="scientific">Dyadobacter sandarakinus</name>
    <dbReference type="NCBI Taxonomy" id="2747268"/>
    <lineage>
        <taxon>Bacteria</taxon>
        <taxon>Pseudomonadati</taxon>
        <taxon>Bacteroidota</taxon>
        <taxon>Cytophagia</taxon>
        <taxon>Cytophagales</taxon>
        <taxon>Spirosomataceae</taxon>
        <taxon>Dyadobacter</taxon>
    </lineage>
</organism>
<dbReference type="EMBL" id="CP056775">
    <property type="protein sequence ID" value="QRR03217.1"/>
    <property type="molecule type" value="Genomic_DNA"/>
</dbReference>
<protein>
    <submittedName>
        <fullName evidence="2">Alkaline phosphatase family protein</fullName>
    </submittedName>
</protein>
<keyword evidence="1" id="KW-0732">Signal</keyword>
<feature type="signal peptide" evidence="1">
    <location>
        <begin position="1"/>
        <end position="22"/>
    </location>
</feature>
<dbReference type="Pfam" id="PF01663">
    <property type="entry name" value="Phosphodiest"/>
    <property type="match status" value="1"/>
</dbReference>